<sequence>MWLVQSISSLPPSVRSAISSSCPVCGVHAAYYTTTFPNRRLTSLSLQIRVVKAFQQGLDRREPSLTGPSAARLREISRQLRLQVESENKSKNERGRSHSKAAITQL</sequence>
<evidence type="ECO:0000313" key="3">
    <source>
        <dbReference type="Proteomes" id="UP000005239"/>
    </source>
</evidence>
<dbReference type="EnsemblMetazoa" id="PPA44976.1">
    <property type="protein sequence ID" value="PPA44976.1"/>
    <property type="gene ID" value="WBGene00283345"/>
</dbReference>
<dbReference type="AlphaFoldDB" id="A0A2A6CBN2"/>
<evidence type="ECO:0000313" key="2">
    <source>
        <dbReference type="EnsemblMetazoa" id="PPA44976.1"/>
    </source>
</evidence>
<dbReference type="Pfam" id="PF12424">
    <property type="entry name" value="ATP_Ca_trans_C"/>
    <property type="match status" value="1"/>
</dbReference>
<keyword evidence="3" id="KW-1185">Reference proteome</keyword>
<organism evidence="2 3">
    <name type="scientific">Pristionchus pacificus</name>
    <name type="common">Parasitic nematode worm</name>
    <dbReference type="NCBI Taxonomy" id="54126"/>
    <lineage>
        <taxon>Eukaryota</taxon>
        <taxon>Metazoa</taxon>
        <taxon>Ecdysozoa</taxon>
        <taxon>Nematoda</taxon>
        <taxon>Chromadorea</taxon>
        <taxon>Rhabditida</taxon>
        <taxon>Rhabditina</taxon>
        <taxon>Diplogasteromorpha</taxon>
        <taxon>Diplogasteroidea</taxon>
        <taxon>Neodiplogasteridae</taxon>
        <taxon>Pristionchus</taxon>
    </lineage>
</organism>
<evidence type="ECO:0000256" key="1">
    <source>
        <dbReference type="SAM" id="MobiDB-lite"/>
    </source>
</evidence>
<reference evidence="3" key="1">
    <citation type="journal article" date="2008" name="Nat. Genet.">
        <title>The Pristionchus pacificus genome provides a unique perspective on nematode lifestyle and parasitism.</title>
        <authorList>
            <person name="Dieterich C."/>
            <person name="Clifton S.W."/>
            <person name="Schuster L.N."/>
            <person name="Chinwalla A."/>
            <person name="Delehaunty K."/>
            <person name="Dinkelacker I."/>
            <person name="Fulton L."/>
            <person name="Fulton R."/>
            <person name="Godfrey J."/>
            <person name="Minx P."/>
            <person name="Mitreva M."/>
            <person name="Roeseler W."/>
            <person name="Tian H."/>
            <person name="Witte H."/>
            <person name="Yang S.P."/>
            <person name="Wilson R.K."/>
            <person name="Sommer R.J."/>
        </authorList>
    </citation>
    <scope>NUCLEOTIDE SEQUENCE [LARGE SCALE GENOMIC DNA]</scope>
    <source>
        <strain evidence="3">PS312</strain>
    </source>
</reference>
<gene>
    <name evidence="2" type="primary">WBGene00283345</name>
</gene>
<proteinExistence type="predicted"/>
<accession>A0A2A6CBN2</accession>
<dbReference type="GO" id="GO:0005388">
    <property type="term" value="F:P-type calcium transporter activity"/>
    <property type="evidence" value="ECO:0007669"/>
    <property type="project" value="InterPro"/>
</dbReference>
<feature type="compositionally biased region" description="Basic and acidic residues" evidence="1">
    <location>
        <begin position="82"/>
        <end position="96"/>
    </location>
</feature>
<dbReference type="OrthoDB" id="5798660at2759"/>
<accession>A0A8R1Z1N3</accession>
<feature type="region of interest" description="Disordered" evidence="1">
    <location>
        <begin position="82"/>
        <end position="106"/>
    </location>
</feature>
<reference evidence="2" key="2">
    <citation type="submission" date="2022-06" db="UniProtKB">
        <authorList>
            <consortium name="EnsemblMetazoa"/>
        </authorList>
    </citation>
    <scope>IDENTIFICATION</scope>
    <source>
        <strain evidence="2">PS312</strain>
    </source>
</reference>
<protein>
    <submittedName>
        <fullName evidence="2">ATP_Ca_trans_C domain-containing protein</fullName>
    </submittedName>
</protein>
<dbReference type="Proteomes" id="UP000005239">
    <property type="component" value="Unassembled WGS sequence"/>
</dbReference>
<dbReference type="InterPro" id="IPR022141">
    <property type="entry name" value="ATP_Ca_trans_C"/>
</dbReference>
<name>A0A2A6CBN2_PRIPA</name>